<dbReference type="InterPro" id="IPR021627">
    <property type="entry name" value="Mediator_Med27"/>
</dbReference>
<dbReference type="AlphaFoldDB" id="A0A2R6RLQ1"/>
<protein>
    <recommendedName>
        <fullName evidence="9">Mediator complex subunit 27</fullName>
    </recommendedName>
</protein>
<feature type="region of interest" description="Disordered" evidence="6">
    <location>
        <begin position="79"/>
        <end position="132"/>
    </location>
</feature>
<dbReference type="Proteomes" id="UP000186601">
    <property type="component" value="Unassembled WGS sequence"/>
</dbReference>
<dbReference type="Pfam" id="PF11571">
    <property type="entry name" value="Med27"/>
    <property type="match status" value="1"/>
</dbReference>
<feature type="region of interest" description="Disordered" evidence="6">
    <location>
        <begin position="1"/>
        <end position="24"/>
    </location>
</feature>
<gene>
    <name evidence="7" type="ORF">PHLCEN_2v2520</name>
</gene>
<sequence>MDSTTTPAVPIAKTEPPSEQKLPSEIDILEERINLLTDLNVRVEKLRQTPSLLRVQSGSTLSTPLLREGLQQLKELSEKVKSEQTQDALNTAKESEAKDRSDLSFNSRRRNLKRARPPSPESPQPFRAFQPKATSLFPPDLPQVALQLDELIEYIKESNKSNSYRLHIWSPSSHFNDGKLPNSVIVRFTIRDVVIVYLTLGCVTPNSTIIVEGATAFGPREKKPAHSQSDFLVYQKLSQQLAKLLQSKPQAPFQLVMVLLASYDDLFVRRCTACQRVLSAEGHVPPVARVWMPGTRESEEGSWDARHPGCLQN</sequence>
<dbReference type="EMBL" id="MLYV02000231">
    <property type="protein sequence ID" value="PSS30951.1"/>
    <property type="molecule type" value="Genomic_DNA"/>
</dbReference>
<evidence type="ECO:0000256" key="5">
    <source>
        <dbReference type="ARBA" id="ARBA00023242"/>
    </source>
</evidence>
<comment type="caution">
    <text evidence="7">The sequence shown here is derived from an EMBL/GenBank/DDBJ whole genome shotgun (WGS) entry which is preliminary data.</text>
</comment>
<evidence type="ECO:0000256" key="6">
    <source>
        <dbReference type="SAM" id="MobiDB-lite"/>
    </source>
</evidence>
<name>A0A2R6RLQ1_9APHY</name>
<keyword evidence="5" id="KW-0539">Nucleus</keyword>
<comment type="similarity">
    <text evidence="2">Belongs to the Mediator complex subunit 27 family.</text>
</comment>
<proteinExistence type="inferred from homology"/>
<keyword evidence="8" id="KW-1185">Reference proteome</keyword>
<evidence type="ECO:0000313" key="7">
    <source>
        <dbReference type="EMBL" id="PSS30951.1"/>
    </source>
</evidence>
<evidence type="ECO:0008006" key="9">
    <source>
        <dbReference type="Google" id="ProtNLM"/>
    </source>
</evidence>
<dbReference type="STRING" id="98765.A0A2R6RLQ1"/>
<organism evidence="7 8">
    <name type="scientific">Hermanssonia centrifuga</name>
    <dbReference type="NCBI Taxonomy" id="98765"/>
    <lineage>
        <taxon>Eukaryota</taxon>
        <taxon>Fungi</taxon>
        <taxon>Dikarya</taxon>
        <taxon>Basidiomycota</taxon>
        <taxon>Agaricomycotina</taxon>
        <taxon>Agaricomycetes</taxon>
        <taxon>Polyporales</taxon>
        <taxon>Meruliaceae</taxon>
        <taxon>Hermanssonia</taxon>
    </lineage>
</organism>
<keyword evidence="4" id="KW-0804">Transcription</keyword>
<evidence type="ECO:0000256" key="3">
    <source>
        <dbReference type="ARBA" id="ARBA00023015"/>
    </source>
</evidence>
<evidence type="ECO:0000256" key="4">
    <source>
        <dbReference type="ARBA" id="ARBA00023163"/>
    </source>
</evidence>
<dbReference type="OrthoDB" id="10261040at2759"/>
<feature type="compositionally biased region" description="Basic residues" evidence="6">
    <location>
        <begin position="107"/>
        <end position="116"/>
    </location>
</feature>
<comment type="subcellular location">
    <subcellularLocation>
        <location evidence="1">Nucleus</location>
    </subcellularLocation>
</comment>
<accession>A0A2R6RLQ1</accession>
<evidence type="ECO:0000256" key="1">
    <source>
        <dbReference type="ARBA" id="ARBA00004123"/>
    </source>
</evidence>
<reference evidence="7 8" key="1">
    <citation type="submission" date="2018-02" db="EMBL/GenBank/DDBJ databases">
        <title>Genome sequence of the basidiomycete white-rot fungus Phlebia centrifuga.</title>
        <authorList>
            <person name="Granchi Z."/>
            <person name="Peng M."/>
            <person name="de Vries R.P."/>
            <person name="Hilden K."/>
            <person name="Makela M.R."/>
            <person name="Grigoriev I."/>
            <person name="Riley R."/>
        </authorList>
    </citation>
    <scope>NUCLEOTIDE SEQUENCE [LARGE SCALE GENOMIC DNA]</scope>
    <source>
        <strain evidence="7 8">FBCC195</strain>
    </source>
</reference>
<feature type="compositionally biased region" description="Basic and acidic residues" evidence="6">
    <location>
        <begin position="93"/>
        <end position="102"/>
    </location>
</feature>
<evidence type="ECO:0000256" key="2">
    <source>
        <dbReference type="ARBA" id="ARBA00008048"/>
    </source>
</evidence>
<keyword evidence="3" id="KW-0805">Transcription regulation</keyword>
<evidence type="ECO:0000313" key="8">
    <source>
        <dbReference type="Proteomes" id="UP000186601"/>
    </source>
</evidence>
<dbReference type="GO" id="GO:0016592">
    <property type="term" value="C:mediator complex"/>
    <property type="evidence" value="ECO:0007669"/>
    <property type="project" value="InterPro"/>
</dbReference>